<evidence type="ECO:0000313" key="6">
    <source>
        <dbReference type="EMBL" id="RZT94930.1"/>
    </source>
</evidence>
<proteinExistence type="predicted"/>
<dbReference type="GO" id="GO:0005829">
    <property type="term" value="C:cytosol"/>
    <property type="evidence" value="ECO:0007669"/>
    <property type="project" value="TreeGrafter"/>
</dbReference>
<protein>
    <submittedName>
        <fullName evidence="6">AsnC family transcriptional regulator</fullName>
    </submittedName>
</protein>
<dbReference type="AlphaFoldDB" id="A0A4Q7VG04"/>
<evidence type="ECO:0000256" key="3">
    <source>
        <dbReference type="ARBA" id="ARBA00023163"/>
    </source>
</evidence>
<dbReference type="SMART" id="SM00344">
    <property type="entry name" value="HTH_ASNC"/>
    <property type="match status" value="1"/>
</dbReference>
<sequence length="189" mass="20219">MATRRPAASTSSKARTAAPRSPVRSTPRAPARASAPAAPAAAGGTRDELDRALLTLLQANARDSAANLARRLGVARTTVLARVARLEREGVIVGYTVRLGRDADDRGLQAWVGITVQPKSGREVERHLARMPELRQLSTVSGEFDYLALLHADSAVRLDALLDEIGTFDGVVRTHTSVVLARRIDRVAG</sequence>
<gene>
    <name evidence="6" type="ORF">EV670_2676</name>
</gene>
<reference evidence="6 7" key="1">
    <citation type="submission" date="2019-02" db="EMBL/GenBank/DDBJ databases">
        <title>Genomic Encyclopedia of Type Strains, Phase IV (KMG-IV): sequencing the most valuable type-strain genomes for metagenomic binning, comparative biology and taxonomic classification.</title>
        <authorList>
            <person name="Goeker M."/>
        </authorList>
    </citation>
    <scope>NUCLEOTIDE SEQUENCE [LARGE SCALE GENOMIC DNA]</scope>
    <source>
        <strain evidence="6 7">DSM 19570</strain>
    </source>
</reference>
<feature type="compositionally biased region" description="Low complexity" evidence="4">
    <location>
        <begin position="1"/>
        <end position="42"/>
    </location>
</feature>
<dbReference type="Proteomes" id="UP000293671">
    <property type="component" value="Unassembled WGS sequence"/>
</dbReference>
<evidence type="ECO:0000313" key="7">
    <source>
        <dbReference type="Proteomes" id="UP000293671"/>
    </source>
</evidence>
<dbReference type="InterPro" id="IPR000485">
    <property type="entry name" value="AsnC-type_HTH_dom"/>
</dbReference>
<dbReference type="SUPFAM" id="SSF46785">
    <property type="entry name" value="Winged helix' DNA-binding domain"/>
    <property type="match status" value="1"/>
</dbReference>
<keyword evidence="7" id="KW-1185">Reference proteome</keyword>
<dbReference type="Gene3D" id="3.30.70.920">
    <property type="match status" value="1"/>
</dbReference>
<feature type="region of interest" description="Disordered" evidence="4">
    <location>
        <begin position="1"/>
        <end position="44"/>
    </location>
</feature>
<comment type="caution">
    <text evidence="6">The sequence shown here is derived from an EMBL/GenBank/DDBJ whole genome shotgun (WGS) entry which is preliminary data.</text>
</comment>
<dbReference type="PANTHER" id="PTHR30154:SF53">
    <property type="entry name" value="HTH-TYPE TRANSCRIPTIONAL REGULATOR LRPC"/>
    <property type="match status" value="1"/>
</dbReference>
<name>A0A4Q7VG04_9BURK</name>
<dbReference type="GO" id="GO:0043565">
    <property type="term" value="F:sequence-specific DNA binding"/>
    <property type="evidence" value="ECO:0007669"/>
    <property type="project" value="InterPro"/>
</dbReference>
<dbReference type="PROSITE" id="PS50956">
    <property type="entry name" value="HTH_ASNC_2"/>
    <property type="match status" value="1"/>
</dbReference>
<keyword evidence="3" id="KW-0804">Transcription</keyword>
<evidence type="ECO:0000259" key="5">
    <source>
        <dbReference type="PROSITE" id="PS50956"/>
    </source>
</evidence>
<evidence type="ECO:0000256" key="1">
    <source>
        <dbReference type="ARBA" id="ARBA00023015"/>
    </source>
</evidence>
<feature type="domain" description="HTH asnC-type" evidence="5">
    <location>
        <begin position="47"/>
        <end position="109"/>
    </location>
</feature>
<dbReference type="PANTHER" id="PTHR30154">
    <property type="entry name" value="LEUCINE-RESPONSIVE REGULATORY PROTEIN"/>
    <property type="match status" value="1"/>
</dbReference>
<keyword evidence="2" id="KW-0238">DNA-binding</keyword>
<dbReference type="InterPro" id="IPR036390">
    <property type="entry name" value="WH_DNA-bd_sf"/>
</dbReference>
<dbReference type="InterPro" id="IPR036388">
    <property type="entry name" value="WH-like_DNA-bd_sf"/>
</dbReference>
<dbReference type="Pfam" id="PF01037">
    <property type="entry name" value="AsnC_trans_reg"/>
    <property type="match status" value="1"/>
</dbReference>
<dbReference type="PRINTS" id="PR00033">
    <property type="entry name" value="HTHASNC"/>
</dbReference>
<dbReference type="InterPro" id="IPR011008">
    <property type="entry name" value="Dimeric_a/b-barrel"/>
</dbReference>
<keyword evidence="1" id="KW-0805">Transcription regulation</keyword>
<evidence type="ECO:0000256" key="4">
    <source>
        <dbReference type="SAM" id="MobiDB-lite"/>
    </source>
</evidence>
<dbReference type="Gene3D" id="1.10.10.10">
    <property type="entry name" value="Winged helix-like DNA-binding domain superfamily/Winged helix DNA-binding domain"/>
    <property type="match status" value="1"/>
</dbReference>
<organism evidence="6 7">
    <name type="scientific">Rivibacter subsaxonicus</name>
    <dbReference type="NCBI Taxonomy" id="457575"/>
    <lineage>
        <taxon>Bacteria</taxon>
        <taxon>Pseudomonadati</taxon>
        <taxon>Pseudomonadota</taxon>
        <taxon>Betaproteobacteria</taxon>
        <taxon>Burkholderiales</taxon>
        <taxon>Rivibacter</taxon>
    </lineage>
</organism>
<dbReference type="InterPro" id="IPR019888">
    <property type="entry name" value="Tscrpt_reg_AsnC-like"/>
</dbReference>
<dbReference type="SUPFAM" id="SSF54909">
    <property type="entry name" value="Dimeric alpha+beta barrel"/>
    <property type="match status" value="1"/>
</dbReference>
<dbReference type="Pfam" id="PF13412">
    <property type="entry name" value="HTH_24"/>
    <property type="match status" value="1"/>
</dbReference>
<dbReference type="InterPro" id="IPR019887">
    <property type="entry name" value="Tscrpt_reg_AsnC/Lrp_C"/>
</dbReference>
<dbReference type="OrthoDB" id="5476at2"/>
<accession>A0A4Q7VG04</accession>
<dbReference type="GO" id="GO:0043200">
    <property type="term" value="P:response to amino acid"/>
    <property type="evidence" value="ECO:0007669"/>
    <property type="project" value="TreeGrafter"/>
</dbReference>
<dbReference type="EMBL" id="SHKP01000007">
    <property type="protein sequence ID" value="RZT94930.1"/>
    <property type="molecule type" value="Genomic_DNA"/>
</dbReference>
<evidence type="ECO:0000256" key="2">
    <source>
        <dbReference type="ARBA" id="ARBA00023125"/>
    </source>
</evidence>